<dbReference type="EMBL" id="JANPWB010000001">
    <property type="protein sequence ID" value="KAJ1215065.1"/>
    <property type="molecule type" value="Genomic_DNA"/>
</dbReference>
<keyword evidence="3" id="KW-1185">Reference proteome</keyword>
<evidence type="ECO:0000256" key="1">
    <source>
        <dbReference type="SAM" id="MobiDB-lite"/>
    </source>
</evidence>
<sequence>MVSRSWFRVRYCVWIKAWRDPPGRSQGKPGPRRPPRSSSHPVPAGTSLAVPRRIRGPPTYIQRRSGSALLRQCRKGLTRSAGNTLAPSARPGATPPPLRFFLRGRVPASYTARAASGNRVLSSHRLLLGSPRGHALVSRPGLATLLRSSPTGPQCASVLCLGRPHAVRWTLACAVFTSDLLQGCCEDGAKSARPLRIVPSSRLCHTARAMSAAGAADHKLTGAFGW</sequence>
<comment type="caution">
    <text evidence="2">The sequence shown here is derived from an EMBL/GenBank/DDBJ whole genome shotgun (WGS) entry which is preliminary data.</text>
</comment>
<proteinExistence type="predicted"/>
<protein>
    <submittedName>
        <fullName evidence="2">Uncharacterized protein</fullName>
    </submittedName>
</protein>
<dbReference type="Proteomes" id="UP001066276">
    <property type="component" value="Chromosome 1_1"/>
</dbReference>
<feature type="region of interest" description="Disordered" evidence="1">
    <location>
        <begin position="22"/>
        <end position="57"/>
    </location>
</feature>
<organism evidence="2 3">
    <name type="scientific">Pleurodeles waltl</name>
    <name type="common">Iberian ribbed newt</name>
    <dbReference type="NCBI Taxonomy" id="8319"/>
    <lineage>
        <taxon>Eukaryota</taxon>
        <taxon>Metazoa</taxon>
        <taxon>Chordata</taxon>
        <taxon>Craniata</taxon>
        <taxon>Vertebrata</taxon>
        <taxon>Euteleostomi</taxon>
        <taxon>Amphibia</taxon>
        <taxon>Batrachia</taxon>
        <taxon>Caudata</taxon>
        <taxon>Salamandroidea</taxon>
        <taxon>Salamandridae</taxon>
        <taxon>Pleurodelinae</taxon>
        <taxon>Pleurodeles</taxon>
    </lineage>
</organism>
<gene>
    <name evidence="2" type="ORF">NDU88_002675</name>
</gene>
<dbReference type="AlphaFoldDB" id="A0AAV7WQK2"/>
<evidence type="ECO:0000313" key="3">
    <source>
        <dbReference type="Proteomes" id="UP001066276"/>
    </source>
</evidence>
<evidence type="ECO:0000313" key="2">
    <source>
        <dbReference type="EMBL" id="KAJ1215065.1"/>
    </source>
</evidence>
<accession>A0AAV7WQK2</accession>
<reference evidence="2" key="1">
    <citation type="journal article" date="2022" name="bioRxiv">
        <title>Sequencing and chromosome-scale assembly of the giantPleurodeles waltlgenome.</title>
        <authorList>
            <person name="Brown T."/>
            <person name="Elewa A."/>
            <person name="Iarovenko S."/>
            <person name="Subramanian E."/>
            <person name="Araus A.J."/>
            <person name="Petzold A."/>
            <person name="Susuki M."/>
            <person name="Suzuki K.-i.T."/>
            <person name="Hayashi T."/>
            <person name="Toyoda A."/>
            <person name="Oliveira C."/>
            <person name="Osipova E."/>
            <person name="Leigh N.D."/>
            <person name="Simon A."/>
            <person name="Yun M.H."/>
        </authorList>
    </citation>
    <scope>NUCLEOTIDE SEQUENCE</scope>
    <source>
        <strain evidence="2">20211129_DDA</strain>
        <tissue evidence="2">Liver</tissue>
    </source>
</reference>
<name>A0AAV7WQK2_PLEWA</name>